<protein>
    <submittedName>
        <fullName evidence="3">Uncharacterized protein</fullName>
    </submittedName>
</protein>
<dbReference type="Proteomes" id="UP001153076">
    <property type="component" value="Unassembled WGS sequence"/>
</dbReference>
<proteinExistence type="predicted"/>
<evidence type="ECO:0000256" key="1">
    <source>
        <dbReference type="SAM" id="MobiDB-lite"/>
    </source>
</evidence>
<dbReference type="PANTHER" id="PTHR36723:SF1">
    <property type="entry name" value="F22C12.19"/>
    <property type="match status" value="1"/>
</dbReference>
<comment type="caution">
    <text evidence="3">The sequence shown here is derived from an EMBL/GenBank/DDBJ whole genome shotgun (WGS) entry which is preliminary data.</text>
</comment>
<accession>A0A9Q1K9B3</accession>
<dbReference type="PANTHER" id="PTHR36723">
    <property type="entry name" value="F22C12.19"/>
    <property type="match status" value="1"/>
</dbReference>
<dbReference type="EMBL" id="JAKOGI010000226">
    <property type="protein sequence ID" value="KAJ8439264.1"/>
    <property type="molecule type" value="Genomic_DNA"/>
</dbReference>
<evidence type="ECO:0000313" key="2">
    <source>
        <dbReference type="EMBL" id="KAJ8436604.1"/>
    </source>
</evidence>
<reference evidence="3" key="1">
    <citation type="submission" date="2022-04" db="EMBL/GenBank/DDBJ databases">
        <title>Carnegiea gigantea Genome sequencing and assembly v2.</title>
        <authorList>
            <person name="Copetti D."/>
            <person name="Sanderson M.J."/>
            <person name="Burquez A."/>
            <person name="Wojciechowski M.F."/>
        </authorList>
    </citation>
    <scope>NUCLEOTIDE SEQUENCE</scope>
    <source>
        <strain evidence="3">SGP5-SGP5p</strain>
        <tissue evidence="3">Aerial part</tissue>
    </source>
</reference>
<keyword evidence="4" id="KW-1185">Reference proteome</keyword>
<evidence type="ECO:0000313" key="4">
    <source>
        <dbReference type="Proteomes" id="UP001153076"/>
    </source>
</evidence>
<dbReference type="AlphaFoldDB" id="A0A9Q1K9B3"/>
<organism evidence="3 4">
    <name type="scientific">Carnegiea gigantea</name>
    <dbReference type="NCBI Taxonomy" id="171969"/>
    <lineage>
        <taxon>Eukaryota</taxon>
        <taxon>Viridiplantae</taxon>
        <taxon>Streptophyta</taxon>
        <taxon>Embryophyta</taxon>
        <taxon>Tracheophyta</taxon>
        <taxon>Spermatophyta</taxon>
        <taxon>Magnoliopsida</taxon>
        <taxon>eudicotyledons</taxon>
        <taxon>Gunneridae</taxon>
        <taxon>Pentapetalae</taxon>
        <taxon>Caryophyllales</taxon>
        <taxon>Cactineae</taxon>
        <taxon>Cactaceae</taxon>
        <taxon>Cactoideae</taxon>
        <taxon>Echinocereeae</taxon>
        <taxon>Carnegiea</taxon>
    </lineage>
</organism>
<dbReference type="EMBL" id="JAKOGI010000338">
    <property type="protein sequence ID" value="KAJ8436604.1"/>
    <property type="molecule type" value="Genomic_DNA"/>
</dbReference>
<sequence length="590" mass="64489">MKLAIPTAVEVPNLMRSEVLVGATVCATDGEAHESDAISAFQSSKIDECSSLSGVSSAAEPCFWTQKVGMEQYKSNGRVTGLTTEDVSQRLNHGITSNGTALASGSEGKEIQWKVGKSPRNGTGCFKKPRMLQRDNLLHHPEADDTKMESDLVGSHLVKCSNAGMYGLKPEVHDISKFVEDISLDQLLDGSYKSPTDGKDQGRKPANVNENILDSVLKAFSILQLRGLRKEKQTEEMDIHFNEKISLISSPSNTNVDQGSCKKTEAPANMNSNPLYQPRDMFGRLALPSPKDLDLLLQDAMKSATSVKPLSHRVSLPAFPCSHNFNGHCKSNCDATKTSHKSSCQGRWLRVRSNASFTEEGDTAGYLDLDSLTYDETLIPAGQLKYELPEIEKKPSTLVNHPGYNQDSSSAMGAMSSLPPHALHSPKVLAAAQTLCDMAKHCMKAHSNGIMKWPKQPSQKVMKARKSILGEKPEEGLLTPKSEPTLDHSLRSVEFGTSLKKPRLSVVERSENFCHTPTVIGLCSVSAPRSSRSSPNRLSRDPVAEIRHCNGSLMKPPSMVPAPHRVLDRSTRNPQKLRKVGTMEWNGARG</sequence>
<gene>
    <name evidence="3" type="ORF">Cgig2_030199</name>
    <name evidence="2" type="ORF">Cgig2_031545</name>
</gene>
<dbReference type="OrthoDB" id="755659at2759"/>
<name>A0A9Q1K9B3_9CARY</name>
<evidence type="ECO:0000313" key="3">
    <source>
        <dbReference type="EMBL" id="KAJ8439264.1"/>
    </source>
</evidence>
<feature type="region of interest" description="Disordered" evidence="1">
    <location>
        <begin position="252"/>
        <end position="275"/>
    </location>
</feature>